<dbReference type="Pfam" id="PF02621">
    <property type="entry name" value="VitK2_biosynth"/>
    <property type="match status" value="1"/>
</dbReference>
<evidence type="ECO:0000256" key="1">
    <source>
        <dbReference type="ARBA" id="ARBA00004863"/>
    </source>
</evidence>
<comment type="function">
    <text evidence="4">Catalyzes the dehydration of chorismate into 3-[(1-carboxyvinyl)oxy]benzoate, a step in the biosynthesis of menaquinone (MK, vitamin K2).</text>
</comment>
<reference evidence="5 6" key="1">
    <citation type="submission" date="2021-11" db="EMBL/GenBank/DDBJ databases">
        <title>Genomic of Niabella pedocola.</title>
        <authorList>
            <person name="Wu T."/>
        </authorList>
    </citation>
    <scope>NUCLEOTIDE SEQUENCE [LARGE SCALE GENOMIC DNA]</scope>
    <source>
        <strain evidence="5 6">JCM 31011</strain>
    </source>
</reference>
<dbReference type="PANTHER" id="PTHR37690:SF1">
    <property type="entry name" value="CHORISMATE DEHYDRATASE"/>
    <property type="match status" value="1"/>
</dbReference>
<comment type="catalytic activity">
    <reaction evidence="4">
        <text>chorismate = 3-[(1-carboxyvinyl)-oxy]benzoate + H2O</text>
        <dbReference type="Rhea" id="RHEA:40051"/>
        <dbReference type="ChEBI" id="CHEBI:15377"/>
        <dbReference type="ChEBI" id="CHEBI:29748"/>
        <dbReference type="ChEBI" id="CHEBI:76981"/>
        <dbReference type="EC" id="4.2.1.151"/>
    </reaction>
</comment>
<sequence length="257" mass="29333">MHKNKGFGVEEKIRVGIINYLNTRPLLYGLQFPPITEKIELIEDVPAKLAELLLNDQIDVGLVPVAITRKLPQYYINGNYCIGAIGNVASVCVFSQVPLEQVEKIYLDYQSRSSVALCRWLILNHWKIHPEIIDARNEAYLDEIKGTTAGLVIGDRALQQRTKFEYIYDLAGEWKNATGLPFVFAAWVSTRKLPDHFIAEFDKANAYGLDHLDEVIARIPEGIYDLKKYYSQDLSYTLDEEKRKGLDRFLKILAAPL</sequence>
<evidence type="ECO:0000256" key="4">
    <source>
        <dbReference type="HAMAP-Rule" id="MF_00995"/>
    </source>
</evidence>
<dbReference type="PANTHER" id="PTHR37690">
    <property type="entry name" value="CHORISMATE DEHYDRATASE"/>
    <property type="match status" value="1"/>
</dbReference>
<comment type="pathway">
    <text evidence="1 4">Quinol/quinone metabolism; menaquinone biosynthesis.</text>
</comment>
<keyword evidence="2 4" id="KW-0474">Menaquinone biosynthesis</keyword>
<keyword evidence="3 4" id="KW-0456">Lyase</keyword>
<dbReference type="EC" id="4.2.1.151" evidence="4"/>
<accession>A0ABS8PM67</accession>
<evidence type="ECO:0000256" key="3">
    <source>
        <dbReference type="ARBA" id="ARBA00023239"/>
    </source>
</evidence>
<dbReference type="Gene3D" id="3.40.190.10">
    <property type="entry name" value="Periplasmic binding protein-like II"/>
    <property type="match status" value="2"/>
</dbReference>
<dbReference type="InterPro" id="IPR030868">
    <property type="entry name" value="MqnA"/>
</dbReference>
<organism evidence="5 6">
    <name type="scientific">Niabella pedocola</name>
    <dbReference type="NCBI Taxonomy" id="1752077"/>
    <lineage>
        <taxon>Bacteria</taxon>
        <taxon>Pseudomonadati</taxon>
        <taxon>Bacteroidota</taxon>
        <taxon>Chitinophagia</taxon>
        <taxon>Chitinophagales</taxon>
        <taxon>Chitinophagaceae</taxon>
        <taxon>Niabella</taxon>
    </lineage>
</organism>
<dbReference type="Proteomes" id="UP001199816">
    <property type="component" value="Unassembled WGS sequence"/>
</dbReference>
<comment type="similarity">
    <text evidence="4">Belongs to the MqnA/MqnD family. MqnA subfamily.</text>
</comment>
<name>A0ABS8PM67_9BACT</name>
<dbReference type="RefSeq" id="WP_231003096.1">
    <property type="nucleotide sequence ID" value="NZ_JAJNEC010000004.1"/>
</dbReference>
<dbReference type="EMBL" id="JAJNEC010000004">
    <property type="protein sequence ID" value="MCD2422193.1"/>
    <property type="molecule type" value="Genomic_DNA"/>
</dbReference>
<dbReference type="InterPro" id="IPR003773">
    <property type="entry name" value="Menaquinone_biosynth"/>
</dbReference>
<protein>
    <recommendedName>
        <fullName evidence="4">Chorismate dehydratase</fullName>
        <ecNumber evidence="4">4.2.1.151</ecNumber>
    </recommendedName>
    <alternativeName>
        <fullName evidence="4">Menaquinone biosynthetic enzyme MqnA</fullName>
    </alternativeName>
</protein>
<comment type="caution">
    <text evidence="5">The sequence shown here is derived from an EMBL/GenBank/DDBJ whole genome shotgun (WGS) entry which is preliminary data.</text>
</comment>
<evidence type="ECO:0000313" key="5">
    <source>
        <dbReference type="EMBL" id="MCD2422193.1"/>
    </source>
</evidence>
<keyword evidence="6" id="KW-1185">Reference proteome</keyword>
<dbReference type="HAMAP" id="MF_00995">
    <property type="entry name" value="MqnA"/>
    <property type="match status" value="1"/>
</dbReference>
<dbReference type="SUPFAM" id="SSF53850">
    <property type="entry name" value="Periplasmic binding protein-like II"/>
    <property type="match status" value="1"/>
</dbReference>
<dbReference type="CDD" id="cd13634">
    <property type="entry name" value="PBP2_Sco4506"/>
    <property type="match status" value="1"/>
</dbReference>
<gene>
    <name evidence="4" type="primary">mqnA</name>
    <name evidence="5" type="ORF">LQ567_05425</name>
</gene>
<evidence type="ECO:0000256" key="2">
    <source>
        <dbReference type="ARBA" id="ARBA00022428"/>
    </source>
</evidence>
<proteinExistence type="inferred from homology"/>
<evidence type="ECO:0000313" key="6">
    <source>
        <dbReference type="Proteomes" id="UP001199816"/>
    </source>
</evidence>